<evidence type="ECO:0000256" key="2">
    <source>
        <dbReference type="ARBA" id="ARBA00023134"/>
    </source>
</evidence>
<dbReference type="InterPro" id="IPR027417">
    <property type="entry name" value="P-loop_NTPase"/>
</dbReference>
<dbReference type="InterPro" id="IPR022812">
    <property type="entry name" value="Dynamin"/>
</dbReference>
<dbReference type="FunFam" id="3.40.50.300:FF:001425">
    <property type="entry name" value="Dynamin GTPase, putative"/>
    <property type="match status" value="1"/>
</dbReference>
<dbReference type="GO" id="GO:0016020">
    <property type="term" value="C:membrane"/>
    <property type="evidence" value="ECO:0007669"/>
    <property type="project" value="TreeGrafter"/>
</dbReference>
<dbReference type="InterPro" id="IPR020850">
    <property type="entry name" value="GED_dom"/>
</dbReference>
<dbReference type="GO" id="GO:0008017">
    <property type="term" value="F:microtubule binding"/>
    <property type="evidence" value="ECO:0007669"/>
    <property type="project" value="TreeGrafter"/>
</dbReference>
<dbReference type="Pfam" id="PF00350">
    <property type="entry name" value="Dynamin_N"/>
    <property type="match status" value="1"/>
</dbReference>
<dbReference type="GO" id="GO:0048312">
    <property type="term" value="P:intracellular distribution of mitochondria"/>
    <property type="evidence" value="ECO:0007669"/>
    <property type="project" value="TreeGrafter"/>
</dbReference>
<feature type="domain" description="GED" evidence="4">
    <location>
        <begin position="647"/>
        <end position="735"/>
    </location>
</feature>
<dbReference type="SMR" id="A0A194VR74"/>
<dbReference type="Proteomes" id="UP000078559">
    <property type="component" value="Chromosome 2"/>
</dbReference>
<dbReference type="Gene3D" id="3.40.50.300">
    <property type="entry name" value="P-loop containing nucleotide triphosphate hydrolases"/>
    <property type="match status" value="1"/>
</dbReference>
<dbReference type="Pfam" id="PF01031">
    <property type="entry name" value="Dynamin_M"/>
    <property type="match status" value="1"/>
</dbReference>
<dbReference type="PROSITE" id="PS51718">
    <property type="entry name" value="G_DYNAMIN_2"/>
    <property type="match status" value="1"/>
</dbReference>
<keyword evidence="7" id="KW-1185">Reference proteome</keyword>
<dbReference type="GO" id="GO:0006897">
    <property type="term" value="P:endocytosis"/>
    <property type="evidence" value="ECO:0007669"/>
    <property type="project" value="TreeGrafter"/>
</dbReference>
<keyword evidence="2" id="KW-0342">GTP-binding</keyword>
<keyword evidence="1" id="KW-0547">Nucleotide-binding</keyword>
<accession>A0A194VR74</accession>
<evidence type="ECO:0000259" key="4">
    <source>
        <dbReference type="PROSITE" id="PS51388"/>
    </source>
</evidence>
<dbReference type="GO" id="GO:0005739">
    <property type="term" value="C:mitochondrion"/>
    <property type="evidence" value="ECO:0007669"/>
    <property type="project" value="TreeGrafter"/>
</dbReference>
<dbReference type="GO" id="GO:0003924">
    <property type="term" value="F:GTPase activity"/>
    <property type="evidence" value="ECO:0007669"/>
    <property type="project" value="InterPro"/>
</dbReference>
<dbReference type="PROSITE" id="PS51388">
    <property type="entry name" value="GED"/>
    <property type="match status" value="1"/>
</dbReference>
<feature type="region of interest" description="Disordered" evidence="3">
    <location>
        <begin position="1"/>
        <end position="24"/>
    </location>
</feature>
<evidence type="ECO:0000259" key="5">
    <source>
        <dbReference type="PROSITE" id="PS51718"/>
    </source>
</evidence>
<dbReference type="CDD" id="cd08771">
    <property type="entry name" value="DLP_1"/>
    <property type="match status" value="1"/>
</dbReference>
<proteinExistence type="predicted"/>
<dbReference type="AlphaFoldDB" id="A0A194VR74"/>
<dbReference type="InterPro" id="IPR045063">
    <property type="entry name" value="Dynamin_N"/>
</dbReference>
<feature type="domain" description="Dynamin-type G" evidence="5">
    <location>
        <begin position="65"/>
        <end position="349"/>
    </location>
</feature>
<dbReference type="SMART" id="SM00053">
    <property type="entry name" value="DYNc"/>
    <property type="match status" value="1"/>
</dbReference>
<protein>
    <submittedName>
        <fullName evidence="6">Interferon-induced GTP-binding protein MxE</fullName>
    </submittedName>
</protein>
<dbReference type="OrthoDB" id="415706at2759"/>
<dbReference type="InterPro" id="IPR001401">
    <property type="entry name" value="Dynamin_GTPase"/>
</dbReference>
<evidence type="ECO:0000313" key="7">
    <source>
        <dbReference type="Proteomes" id="UP000078559"/>
    </source>
</evidence>
<dbReference type="PRINTS" id="PR00195">
    <property type="entry name" value="DYNAMIN"/>
</dbReference>
<name>A0A194VR74_CYTMA</name>
<dbReference type="GO" id="GO:0005874">
    <property type="term" value="C:microtubule"/>
    <property type="evidence" value="ECO:0007669"/>
    <property type="project" value="TreeGrafter"/>
</dbReference>
<evidence type="ECO:0000256" key="1">
    <source>
        <dbReference type="ARBA" id="ARBA00022741"/>
    </source>
</evidence>
<dbReference type="SUPFAM" id="SSF52540">
    <property type="entry name" value="P-loop containing nucleoside triphosphate hydrolases"/>
    <property type="match status" value="1"/>
</dbReference>
<reference evidence="6" key="1">
    <citation type="submission" date="2014-12" db="EMBL/GenBank/DDBJ databases">
        <title>Genome Sequence of Valsa Canker Pathogens Uncovers a Specific Adaption of Colonization on Woody Bark.</title>
        <authorList>
            <person name="Yin Z."/>
            <person name="Liu H."/>
            <person name="Gao X."/>
            <person name="Li Z."/>
            <person name="Song N."/>
            <person name="Ke X."/>
            <person name="Dai Q."/>
            <person name="Wu Y."/>
            <person name="Sun Y."/>
            <person name="Xu J.-R."/>
            <person name="Kang Z.K."/>
            <person name="Wang L."/>
            <person name="Huang L."/>
        </authorList>
    </citation>
    <scope>NUCLEOTIDE SEQUENCE [LARGE SCALE GENOMIC DNA]</scope>
    <source>
        <strain evidence="6">03-8</strain>
    </source>
</reference>
<evidence type="ECO:0000313" key="6">
    <source>
        <dbReference type="EMBL" id="KUI66438.1"/>
    </source>
</evidence>
<gene>
    <name evidence="6" type="ORF">VM1G_02172</name>
</gene>
<dbReference type="PANTHER" id="PTHR11566:SF66">
    <property type="entry name" value="INTERFERON-INDUCED GTP-BINDING PROTEIN MX"/>
    <property type="match status" value="1"/>
</dbReference>
<dbReference type="PANTHER" id="PTHR11566">
    <property type="entry name" value="DYNAMIN"/>
    <property type="match status" value="1"/>
</dbReference>
<dbReference type="GO" id="GO:0016559">
    <property type="term" value="P:peroxisome fission"/>
    <property type="evidence" value="ECO:0007669"/>
    <property type="project" value="TreeGrafter"/>
</dbReference>
<sequence length="735" mass="82975">MDSYPGSRVISRTTTPDPSSPSSEVLSTAQSMMADTTSLEELQTDEQRRVLDVVSQVRKCGLESILSLPQIVVCGDQSSGKSSVLEALTEIPFPRSDNICTRFATEISLRREPTSAITVKIIPDETRPRAEQEKMRNFTESITDFKVLPALMGKAMETMGITEGASAIARDTLSIDIQGPNRPQLTLVDIPGLIHSATKGVSDDDVAMISEITDHYIKQPRTICLAVVSATNDAANQSILRRVRKFDPQGERTLGVITKSDLLSKGSGSEAKFLELARNEDVFFSLGWHVVKNRKFEEMNFSINQRNHSEKEYFDTSNFKVLPKENVGIDALRVKLSQLLFEHIKNELPRLQNDLESALKSAAHDLTLLGESRATVAECRIFMAQLNMKCYELCKAGVSGHYEHVWFQDGTTVVPTSKIPLQRLRAVIQWSNKSFADSFRQRGHKYQISFTDTVDTETKQRTSKPTPKVISKTDALSWVGEMLQRSRGTELLGTFNPNLIAELFWEQSEAWDLLSRDYIETVRKLCEDFISTLLDSNVPKNIKSRIWASMVLPALRRHLKAASEELDKLLQDRKDFPINYNHYYTDTVHKKRQNRIQDQIMKKAPKGVLRTVGGDGTVVRADAELYVRKAVSDWGQSVTADMEEFSCEESLDCLLAIYKVQQKTFIANVTTQVIERHMIRGLHDIFSPLIVVKMADAEVKNMVSEPAAARRQRIFLTDRVKKLEEGQEIFRTVMS</sequence>
<dbReference type="GO" id="GO:0005525">
    <property type="term" value="F:GTP binding"/>
    <property type="evidence" value="ECO:0007669"/>
    <property type="project" value="InterPro"/>
</dbReference>
<organism evidence="6 7">
    <name type="scientific">Cytospora mali</name>
    <name type="common">Apple Valsa canker fungus</name>
    <name type="synonym">Valsa mali</name>
    <dbReference type="NCBI Taxonomy" id="578113"/>
    <lineage>
        <taxon>Eukaryota</taxon>
        <taxon>Fungi</taxon>
        <taxon>Dikarya</taxon>
        <taxon>Ascomycota</taxon>
        <taxon>Pezizomycotina</taxon>
        <taxon>Sordariomycetes</taxon>
        <taxon>Sordariomycetidae</taxon>
        <taxon>Diaporthales</taxon>
        <taxon>Cytosporaceae</taxon>
        <taxon>Cytospora</taxon>
    </lineage>
</organism>
<evidence type="ECO:0000256" key="3">
    <source>
        <dbReference type="SAM" id="MobiDB-lite"/>
    </source>
</evidence>
<dbReference type="InterPro" id="IPR030381">
    <property type="entry name" value="G_DYNAMIN_dom"/>
</dbReference>
<dbReference type="EMBL" id="CM003099">
    <property type="protein sequence ID" value="KUI66438.1"/>
    <property type="molecule type" value="Genomic_DNA"/>
</dbReference>
<dbReference type="GO" id="GO:0000266">
    <property type="term" value="P:mitochondrial fission"/>
    <property type="evidence" value="ECO:0007669"/>
    <property type="project" value="TreeGrafter"/>
</dbReference>
<dbReference type="InterPro" id="IPR000375">
    <property type="entry name" value="Dynamin_stalk"/>
</dbReference>
<feature type="compositionally biased region" description="Low complexity" evidence="3">
    <location>
        <begin position="11"/>
        <end position="23"/>
    </location>
</feature>